<gene>
    <name evidence="9" type="primary">trpF</name>
    <name evidence="11" type="ORF">V473_09580</name>
</gene>
<dbReference type="InterPro" id="IPR001240">
    <property type="entry name" value="PRAI_dom"/>
</dbReference>
<dbReference type="RefSeq" id="WP_066602908.1">
    <property type="nucleotide sequence ID" value="NZ_KQ130434.1"/>
</dbReference>
<dbReference type="STRING" id="1420583.V473_09580"/>
<evidence type="ECO:0000256" key="6">
    <source>
        <dbReference type="ARBA" id="ARBA00022822"/>
    </source>
</evidence>
<dbReference type="CDD" id="cd00405">
    <property type="entry name" value="PRAI"/>
    <property type="match status" value="1"/>
</dbReference>
<dbReference type="UniPathway" id="UPA00035">
    <property type="reaction ID" value="UER00042"/>
</dbReference>
<evidence type="ECO:0000313" key="11">
    <source>
        <dbReference type="EMBL" id="KMS58347.1"/>
    </source>
</evidence>
<evidence type="ECO:0000313" key="12">
    <source>
        <dbReference type="Proteomes" id="UP000052232"/>
    </source>
</evidence>
<dbReference type="PANTHER" id="PTHR42894">
    <property type="entry name" value="N-(5'-PHOSPHORIBOSYL)ANTHRANILATE ISOMERASE"/>
    <property type="match status" value="1"/>
</dbReference>
<dbReference type="GO" id="GO:0004640">
    <property type="term" value="F:phosphoribosylanthranilate isomerase activity"/>
    <property type="evidence" value="ECO:0007669"/>
    <property type="project" value="UniProtKB-UniRule"/>
</dbReference>
<dbReference type="SUPFAM" id="SSF51366">
    <property type="entry name" value="Ribulose-phoshate binding barrel"/>
    <property type="match status" value="1"/>
</dbReference>
<keyword evidence="12" id="KW-1185">Reference proteome</keyword>
<comment type="pathway">
    <text evidence="2 9">Amino-acid biosynthesis; L-tryptophan biosynthesis; L-tryptophan from chorismate: step 3/5.</text>
</comment>
<dbReference type="Proteomes" id="UP000052232">
    <property type="component" value="Unassembled WGS sequence"/>
</dbReference>
<evidence type="ECO:0000256" key="1">
    <source>
        <dbReference type="ARBA" id="ARBA00001164"/>
    </source>
</evidence>
<evidence type="ECO:0000256" key="3">
    <source>
        <dbReference type="ARBA" id="ARBA00012572"/>
    </source>
</evidence>
<evidence type="ECO:0000256" key="2">
    <source>
        <dbReference type="ARBA" id="ARBA00004664"/>
    </source>
</evidence>
<dbReference type="InterPro" id="IPR013785">
    <property type="entry name" value="Aldolase_TIM"/>
</dbReference>
<evidence type="ECO:0000256" key="7">
    <source>
        <dbReference type="ARBA" id="ARBA00023141"/>
    </source>
</evidence>
<comment type="catalytic activity">
    <reaction evidence="1 9">
        <text>N-(5-phospho-beta-D-ribosyl)anthranilate = 1-(2-carboxyphenylamino)-1-deoxy-D-ribulose 5-phosphate</text>
        <dbReference type="Rhea" id="RHEA:21540"/>
        <dbReference type="ChEBI" id="CHEBI:18277"/>
        <dbReference type="ChEBI" id="CHEBI:58613"/>
        <dbReference type="EC" id="5.3.1.24"/>
    </reaction>
</comment>
<evidence type="ECO:0000256" key="8">
    <source>
        <dbReference type="ARBA" id="ARBA00023235"/>
    </source>
</evidence>
<reference evidence="11 12" key="1">
    <citation type="journal article" date="2015" name="G3 (Bethesda)">
        <title>Insights into Ongoing Evolution of the Hexachlorocyclohexane Catabolic Pathway from Comparative Genomics of Ten Sphingomonadaceae Strains.</title>
        <authorList>
            <person name="Pearce S.L."/>
            <person name="Oakeshott J.G."/>
            <person name="Pandey G."/>
        </authorList>
    </citation>
    <scope>NUCLEOTIDE SEQUENCE [LARGE SCALE GENOMIC DNA]</scope>
    <source>
        <strain evidence="11 12">LL01</strain>
    </source>
</reference>
<keyword evidence="7 9" id="KW-0057">Aromatic amino acid biosynthesis</keyword>
<keyword evidence="6 9" id="KW-0822">Tryptophan biosynthesis</keyword>
<proteinExistence type="inferred from homology"/>
<evidence type="ECO:0000259" key="10">
    <source>
        <dbReference type="Pfam" id="PF00697"/>
    </source>
</evidence>
<sequence length="214" mass="21954">MSRLAIKICGLSTPETVGAAVSAGASHIGFVHFAKSPRHVEADQIRGLAAHAPAHIEKVAVVVDPTDEMLGELVGAGALTALQLHGKESPQRVAAIRARFGLPVWKAIAVKTRADIDSASAYVGAADLLLFDAKTPDGAALPGGMGLRFDWTLLRGLAIPAPWGLSGGLSSDNVVEAICISGARLIDISSGVESAPGIKSVDKIMAFCKAVSAC</sequence>
<evidence type="ECO:0000256" key="9">
    <source>
        <dbReference type="HAMAP-Rule" id="MF_00135"/>
    </source>
</evidence>
<dbReference type="InterPro" id="IPR044643">
    <property type="entry name" value="TrpF_fam"/>
</dbReference>
<dbReference type="AlphaFoldDB" id="A0A0J7Y3S3"/>
<dbReference type="EMBL" id="JACT01000001">
    <property type="protein sequence ID" value="KMS58347.1"/>
    <property type="molecule type" value="Genomic_DNA"/>
</dbReference>
<evidence type="ECO:0000256" key="4">
    <source>
        <dbReference type="ARBA" id="ARBA00022272"/>
    </source>
</evidence>
<dbReference type="PATRIC" id="fig|1420583.3.peg.1929"/>
<dbReference type="GO" id="GO:0000162">
    <property type="term" value="P:L-tryptophan biosynthetic process"/>
    <property type="evidence" value="ECO:0007669"/>
    <property type="project" value="UniProtKB-UniRule"/>
</dbReference>
<keyword evidence="5 9" id="KW-0028">Amino-acid biosynthesis</keyword>
<keyword evidence="8 9" id="KW-0413">Isomerase</keyword>
<accession>A0A0J7Y3S3</accession>
<dbReference type="Pfam" id="PF00697">
    <property type="entry name" value="PRAI"/>
    <property type="match status" value="1"/>
</dbReference>
<comment type="caution">
    <text evidence="11">The sequence shown here is derived from an EMBL/GenBank/DDBJ whole genome shotgun (WGS) entry which is preliminary data.</text>
</comment>
<dbReference type="EC" id="5.3.1.24" evidence="3 9"/>
<evidence type="ECO:0000256" key="5">
    <source>
        <dbReference type="ARBA" id="ARBA00022605"/>
    </source>
</evidence>
<protein>
    <recommendedName>
        <fullName evidence="4 9">N-(5'-phosphoribosyl)anthranilate isomerase</fullName>
        <shortName evidence="9">PRAI</shortName>
        <ecNumber evidence="3 9">5.3.1.24</ecNumber>
    </recommendedName>
</protein>
<dbReference type="PANTHER" id="PTHR42894:SF1">
    <property type="entry name" value="N-(5'-PHOSPHORIBOSYL)ANTHRANILATE ISOMERASE"/>
    <property type="match status" value="1"/>
</dbReference>
<dbReference type="InterPro" id="IPR011060">
    <property type="entry name" value="RibuloseP-bd_barrel"/>
</dbReference>
<name>A0A0J7Y3S3_9SPHN</name>
<dbReference type="Gene3D" id="3.20.20.70">
    <property type="entry name" value="Aldolase class I"/>
    <property type="match status" value="1"/>
</dbReference>
<feature type="domain" description="N-(5'phosphoribosyl) anthranilate isomerase (PRAI)" evidence="10">
    <location>
        <begin position="6"/>
        <end position="209"/>
    </location>
</feature>
<dbReference type="NCBIfam" id="NF002295">
    <property type="entry name" value="PRK01222.1-1"/>
    <property type="match status" value="1"/>
</dbReference>
<organism evidence="11 12">
    <name type="scientific">Sphingobium cupriresistens LL01</name>
    <dbReference type="NCBI Taxonomy" id="1420583"/>
    <lineage>
        <taxon>Bacteria</taxon>
        <taxon>Pseudomonadati</taxon>
        <taxon>Pseudomonadota</taxon>
        <taxon>Alphaproteobacteria</taxon>
        <taxon>Sphingomonadales</taxon>
        <taxon>Sphingomonadaceae</taxon>
        <taxon>Sphingobium</taxon>
    </lineage>
</organism>
<comment type="similarity">
    <text evidence="9">Belongs to the TrpF family.</text>
</comment>
<dbReference type="HAMAP" id="MF_00135">
    <property type="entry name" value="PRAI"/>
    <property type="match status" value="1"/>
</dbReference>